<protein>
    <submittedName>
        <fullName evidence="3">Uncharacterized protein</fullName>
    </submittedName>
</protein>
<keyword evidence="4" id="KW-1185">Reference proteome</keyword>
<dbReference type="Proteomes" id="UP001239626">
    <property type="component" value="Unassembled WGS sequence"/>
</dbReference>
<evidence type="ECO:0000256" key="1">
    <source>
        <dbReference type="SAM" id="MobiDB-lite"/>
    </source>
</evidence>
<proteinExistence type="predicted"/>
<keyword evidence="2" id="KW-1133">Transmembrane helix</keyword>
<feature type="transmembrane region" description="Helical" evidence="2">
    <location>
        <begin position="45"/>
        <end position="65"/>
    </location>
</feature>
<feature type="region of interest" description="Disordered" evidence="1">
    <location>
        <begin position="68"/>
        <end position="106"/>
    </location>
</feature>
<gene>
    <name evidence="3" type="ORF">J2X26_001445</name>
</gene>
<keyword evidence="2" id="KW-0472">Membrane</keyword>
<accession>A0ABU0ED27</accession>
<evidence type="ECO:0000256" key="2">
    <source>
        <dbReference type="SAM" id="Phobius"/>
    </source>
</evidence>
<evidence type="ECO:0000313" key="4">
    <source>
        <dbReference type="Proteomes" id="UP001239626"/>
    </source>
</evidence>
<reference evidence="3 4" key="1">
    <citation type="submission" date="2023-07" db="EMBL/GenBank/DDBJ databases">
        <title>Sorghum-associated microbial communities from plants grown in Nebraska, USA.</title>
        <authorList>
            <person name="Schachtman D."/>
        </authorList>
    </citation>
    <scope>NUCLEOTIDE SEQUENCE [LARGE SCALE GENOMIC DNA]</scope>
    <source>
        <strain evidence="3 4">BE332</strain>
    </source>
</reference>
<evidence type="ECO:0000313" key="3">
    <source>
        <dbReference type="EMBL" id="MDQ0373134.1"/>
    </source>
</evidence>
<organism evidence="3 4">
    <name type="scientific">Cellulomonas humilata</name>
    <dbReference type="NCBI Taxonomy" id="144055"/>
    <lineage>
        <taxon>Bacteria</taxon>
        <taxon>Bacillati</taxon>
        <taxon>Actinomycetota</taxon>
        <taxon>Actinomycetes</taxon>
        <taxon>Micrococcales</taxon>
        <taxon>Cellulomonadaceae</taxon>
        <taxon>Cellulomonas</taxon>
    </lineage>
</organism>
<dbReference type="EMBL" id="JAUSVB010000002">
    <property type="protein sequence ID" value="MDQ0373134.1"/>
    <property type="molecule type" value="Genomic_DNA"/>
</dbReference>
<dbReference type="RefSeq" id="WP_307491026.1">
    <property type="nucleotide sequence ID" value="NZ_JAUSVB010000002.1"/>
</dbReference>
<keyword evidence="2" id="KW-0812">Transmembrane</keyword>
<name>A0ABU0ED27_9CELL</name>
<sequence length="413" mass="43924">MTDDFRRGLEELSLEVSERHRRQPGLPVPLIARAARGRRRRHESLMAAGSAAALVLVAVTGSALLDRGAPAPAPPAQTSSPTPSVEPSRTPTASEPARALAPKGHASEPDAWVITDDTWATVGAGWALTLFSTVSIIPGEDYGTFDPAGTQALFLVAPDGTTYRLSALPADGEGEVMWWDATQRKAWMYFKGLGESWWYTEVDLRDGSLREFRLGPNSRDAAPVLQRPDGRVLWADTDPHFPTGVHGLYWQGTDGTITPLAGDEIEGDVWLDPVARDVVEFLARSVDGYDLTSIDLTNDSIATTPLGAAPEGSSECGLTNVLATSALVTCSGAEPFGWRTYDVAGRTFAEAADVEPSDELIQGMLMCGALEVPWSAGGRELDAPLAAQGWSDAWVLPATPGAALSVPKKFGGC</sequence>
<comment type="caution">
    <text evidence="3">The sequence shown here is derived from an EMBL/GenBank/DDBJ whole genome shotgun (WGS) entry which is preliminary data.</text>
</comment>